<evidence type="ECO:0000313" key="10">
    <source>
        <dbReference type="Proteomes" id="UP000886523"/>
    </source>
</evidence>
<dbReference type="AlphaFoldDB" id="A0A9P6B8M6"/>
<dbReference type="PANTHER" id="PTHR23511:SF5">
    <property type="entry name" value="MAJOR FACILITATOR-TYPE TRANSPORTER HXNZ-RELATED"/>
    <property type="match status" value="1"/>
</dbReference>
<feature type="transmembrane region" description="Helical" evidence="7">
    <location>
        <begin position="146"/>
        <end position="170"/>
    </location>
</feature>
<dbReference type="GO" id="GO:0022857">
    <property type="term" value="F:transmembrane transporter activity"/>
    <property type="evidence" value="ECO:0007669"/>
    <property type="project" value="InterPro"/>
</dbReference>
<evidence type="ECO:0000256" key="4">
    <source>
        <dbReference type="ARBA" id="ARBA00022989"/>
    </source>
</evidence>
<evidence type="ECO:0000256" key="5">
    <source>
        <dbReference type="ARBA" id="ARBA00023136"/>
    </source>
</evidence>
<feature type="transmembrane region" description="Helical" evidence="7">
    <location>
        <begin position="514"/>
        <end position="533"/>
    </location>
</feature>
<protein>
    <recommendedName>
        <fullName evidence="8">Major facilitator superfamily (MFS) profile domain-containing protein</fullName>
    </recommendedName>
</protein>
<feature type="region of interest" description="Disordered" evidence="6">
    <location>
        <begin position="316"/>
        <end position="340"/>
    </location>
</feature>
<feature type="compositionally biased region" description="Polar residues" evidence="6">
    <location>
        <begin position="320"/>
        <end position="332"/>
    </location>
</feature>
<comment type="subcellular location">
    <subcellularLocation>
        <location evidence="1">Membrane</location>
        <topology evidence="1">Multi-pass membrane protein</topology>
    </subcellularLocation>
</comment>
<evidence type="ECO:0000256" key="7">
    <source>
        <dbReference type="SAM" id="Phobius"/>
    </source>
</evidence>
<dbReference type="Gene3D" id="1.20.1250.20">
    <property type="entry name" value="MFS general substrate transporter like domains"/>
    <property type="match status" value="1"/>
</dbReference>
<keyword evidence="10" id="KW-1185">Reference proteome</keyword>
<evidence type="ECO:0000259" key="8">
    <source>
        <dbReference type="PROSITE" id="PS50850"/>
    </source>
</evidence>
<comment type="caution">
    <text evidence="9">The sequence shown here is derived from an EMBL/GenBank/DDBJ whole genome shotgun (WGS) entry which is preliminary data.</text>
</comment>
<reference evidence="9" key="1">
    <citation type="journal article" date="2020" name="Nat. Commun.">
        <title>Large-scale genome sequencing of mycorrhizal fungi provides insights into the early evolution of symbiotic traits.</title>
        <authorList>
            <person name="Miyauchi S."/>
            <person name="Kiss E."/>
            <person name="Kuo A."/>
            <person name="Drula E."/>
            <person name="Kohler A."/>
            <person name="Sanchez-Garcia M."/>
            <person name="Morin E."/>
            <person name="Andreopoulos B."/>
            <person name="Barry K.W."/>
            <person name="Bonito G."/>
            <person name="Buee M."/>
            <person name="Carver A."/>
            <person name="Chen C."/>
            <person name="Cichocki N."/>
            <person name="Clum A."/>
            <person name="Culley D."/>
            <person name="Crous P.W."/>
            <person name="Fauchery L."/>
            <person name="Girlanda M."/>
            <person name="Hayes R.D."/>
            <person name="Keri Z."/>
            <person name="LaButti K."/>
            <person name="Lipzen A."/>
            <person name="Lombard V."/>
            <person name="Magnuson J."/>
            <person name="Maillard F."/>
            <person name="Murat C."/>
            <person name="Nolan M."/>
            <person name="Ohm R.A."/>
            <person name="Pangilinan J."/>
            <person name="Pereira M.F."/>
            <person name="Perotto S."/>
            <person name="Peter M."/>
            <person name="Pfister S."/>
            <person name="Riley R."/>
            <person name="Sitrit Y."/>
            <person name="Stielow J.B."/>
            <person name="Szollosi G."/>
            <person name="Zifcakova L."/>
            <person name="Stursova M."/>
            <person name="Spatafora J.W."/>
            <person name="Tedersoo L."/>
            <person name="Vaario L.M."/>
            <person name="Yamada A."/>
            <person name="Yan M."/>
            <person name="Wang P."/>
            <person name="Xu J."/>
            <person name="Bruns T."/>
            <person name="Baldrian P."/>
            <person name="Vilgalys R."/>
            <person name="Dunand C."/>
            <person name="Henrissat B."/>
            <person name="Grigoriev I.V."/>
            <person name="Hibbett D."/>
            <person name="Nagy L.G."/>
            <person name="Martin F.M."/>
        </authorList>
    </citation>
    <scope>NUCLEOTIDE SEQUENCE</scope>
    <source>
        <strain evidence="9">UP504</strain>
    </source>
</reference>
<dbReference type="Proteomes" id="UP000886523">
    <property type="component" value="Unassembled WGS sequence"/>
</dbReference>
<keyword evidence="2" id="KW-0813">Transport</keyword>
<feature type="transmembrane region" description="Helical" evidence="7">
    <location>
        <begin position="90"/>
        <end position="111"/>
    </location>
</feature>
<evidence type="ECO:0000313" key="9">
    <source>
        <dbReference type="EMBL" id="KAF9519753.1"/>
    </source>
</evidence>
<dbReference type="EMBL" id="MU128916">
    <property type="protein sequence ID" value="KAF9519753.1"/>
    <property type="molecule type" value="Genomic_DNA"/>
</dbReference>
<feature type="transmembrane region" description="Helical" evidence="7">
    <location>
        <begin position="539"/>
        <end position="558"/>
    </location>
</feature>
<dbReference type="CDD" id="cd17316">
    <property type="entry name" value="MFS_SV2_like"/>
    <property type="match status" value="1"/>
</dbReference>
<dbReference type="PROSITE" id="PS50850">
    <property type="entry name" value="MFS"/>
    <property type="match status" value="1"/>
</dbReference>
<feature type="transmembrane region" description="Helical" evidence="7">
    <location>
        <begin position="474"/>
        <end position="493"/>
    </location>
</feature>
<keyword evidence="4 7" id="KW-1133">Transmembrane helix</keyword>
<sequence length="585" mass="63010">MSVANRSISDGEADGGDRDSSQGTALDATIDKIGMGYYQWSLLGLCGFVQDHFSVSNNHIGWLMTSMFGGMMFGAVGWGNCSDVLGRRLAFNATLVLSAIFGLIVSLAPTYPTLCLSLFLLGTAVGGSIPTDGTLFLENLPRRKRYLLTLLSVFFSIGGVVAALIAILLVPDHSCPEGQEEGSPAPPCDVDTQNMGWKYLFFALAAVTATMFVCRVFLFRLHESPRYLVRVGRHEEAVYALQQITKINGLSIELGLTDVDDCILGFPLPDPDNPEVPDDSPSSPPNTPPHYSSIDNRESIPSEEVLENDRHVEEVDRTHFSSVTGQPRSSALPTVRLESPPKDSPSILRYLPKGVTSPFLAWSEKSAELLSPQWKRTTLLMWASWMFMSLAYTIFNVYFPKLVELRLGEGAVGGSRKKVLWDVVVFTLGGTPGAIIGAWMVETQLGRRKSLALSTAATGLLCLIFASVKSSNAIVLTSMGISLTSTVMWAVLYGMTPEMFVTEVRGTACGNASALNRVSGMIGPLLGGVLLGIDISFPVYVSAVTFLLGAACAIALPFESAEGFVIHHRGVIPYDSDPDLAGTGE</sequence>
<evidence type="ECO:0000256" key="6">
    <source>
        <dbReference type="SAM" id="MobiDB-lite"/>
    </source>
</evidence>
<dbReference type="InterPro" id="IPR020846">
    <property type="entry name" value="MFS_dom"/>
</dbReference>
<dbReference type="SUPFAM" id="SSF103473">
    <property type="entry name" value="MFS general substrate transporter"/>
    <property type="match status" value="1"/>
</dbReference>
<feature type="transmembrane region" description="Helical" evidence="7">
    <location>
        <begin position="451"/>
        <end position="468"/>
    </location>
</feature>
<evidence type="ECO:0000256" key="2">
    <source>
        <dbReference type="ARBA" id="ARBA00022448"/>
    </source>
</evidence>
<proteinExistence type="predicted"/>
<feature type="transmembrane region" description="Helical" evidence="7">
    <location>
        <begin position="419"/>
        <end position="439"/>
    </location>
</feature>
<feature type="transmembrane region" description="Helical" evidence="7">
    <location>
        <begin position="379"/>
        <end position="399"/>
    </location>
</feature>
<feature type="region of interest" description="Disordered" evidence="6">
    <location>
        <begin position="267"/>
        <end position="302"/>
    </location>
</feature>
<dbReference type="InterPro" id="IPR036259">
    <property type="entry name" value="MFS_trans_sf"/>
</dbReference>
<accession>A0A9P6B8M6</accession>
<dbReference type="GO" id="GO:0016020">
    <property type="term" value="C:membrane"/>
    <property type="evidence" value="ECO:0007669"/>
    <property type="project" value="UniProtKB-SubCell"/>
</dbReference>
<evidence type="ECO:0000256" key="1">
    <source>
        <dbReference type="ARBA" id="ARBA00004141"/>
    </source>
</evidence>
<gene>
    <name evidence="9" type="ORF">BS47DRAFT_1370694</name>
</gene>
<dbReference type="Pfam" id="PF07690">
    <property type="entry name" value="MFS_1"/>
    <property type="match status" value="1"/>
</dbReference>
<dbReference type="PANTHER" id="PTHR23511">
    <property type="entry name" value="SYNAPTIC VESICLE GLYCOPROTEIN 2"/>
    <property type="match status" value="1"/>
</dbReference>
<evidence type="ECO:0000256" key="3">
    <source>
        <dbReference type="ARBA" id="ARBA00022692"/>
    </source>
</evidence>
<keyword evidence="5 7" id="KW-0472">Membrane</keyword>
<keyword evidence="3 7" id="KW-0812">Transmembrane</keyword>
<name>A0A9P6B8M6_9AGAM</name>
<feature type="domain" description="Major facilitator superfamily (MFS) profile" evidence="8">
    <location>
        <begin position="24"/>
        <end position="561"/>
    </location>
</feature>
<dbReference type="InterPro" id="IPR011701">
    <property type="entry name" value="MFS"/>
</dbReference>
<feature type="region of interest" description="Disordered" evidence="6">
    <location>
        <begin position="1"/>
        <end position="22"/>
    </location>
</feature>
<feature type="transmembrane region" description="Helical" evidence="7">
    <location>
        <begin position="199"/>
        <end position="218"/>
    </location>
</feature>
<feature type="transmembrane region" description="Helical" evidence="7">
    <location>
        <begin position="117"/>
        <end position="137"/>
    </location>
</feature>
<organism evidence="9 10">
    <name type="scientific">Hydnum rufescens UP504</name>
    <dbReference type="NCBI Taxonomy" id="1448309"/>
    <lineage>
        <taxon>Eukaryota</taxon>
        <taxon>Fungi</taxon>
        <taxon>Dikarya</taxon>
        <taxon>Basidiomycota</taxon>
        <taxon>Agaricomycotina</taxon>
        <taxon>Agaricomycetes</taxon>
        <taxon>Cantharellales</taxon>
        <taxon>Hydnaceae</taxon>
        <taxon>Hydnum</taxon>
    </lineage>
</organism>
<dbReference type="OrthoDB" id="4139357at2759"/>
<feature type="transmembrane region" description="Helical" evidence="7">
    <location>
        <begin position="60"/>
        <end position="78"/>
    </location>
</feature>